<accession>A0A655NUF0</accession>
<dbReference type="AlphaFoldDB" id="A0A655NUF0"/>
<feature type="region of interest" description="Disordered" evidence="1">
    <location>
        <begin position="1"/>
        <end position="37"/>
    </location>
</feature>
<evidence type="ECO:0000313" key="3">
    <source>
        <dbReference type="Proteomes" id="UP000044806"/>
    </source>
</evidence>
<proteinExistence type="predicted"/>
<evidence type="ECO:0000256" key="1">
    <source>
        <dbReference type="SAM" id="MobiDB-lite"/>
    </source>
</evidence>
<organism evidence="2 3">
    <name type="scientific">Vibrio cholerae</name>
    <dbReference type="NCBI Taxonomy" id="666"/>
    <lineage>
        <taxon>Bacteria</taxon>
        <taxon>Pseudomonadati</taxon>
        <taxon>Pseudomonadota</taxon>
        <taxon>Gammaproteobacteria</taxon>
        <taxon>Vibrionales</taxon>
        <taxon>Vibrionaceae</taxon>
        <taxon>Vibrio</taxon>
    </lineage>
</organism>
<dbReference type="Proteomes" id="UP000044806">
    <property type="component" value="Unassembled WGS sequence"/>
</dbReference>
<evidence type="ECO:0000313" key="2">
    <source>
        <dbReference type="EMBL" id="CRZ75203.1"/>
    </source>
</evidence>
<feature type="compositionally biased region" description="Basic and acidic residues" evidence="1">
    <location>
        <begin position="1"/>
        <end position="11"/>
    </location>
</feature>
<reference evidence="2 3" key="1">
    <citation type="submission" date="2015-07" db="EMBL/GenBank/DDBJ databases">
        <authorList>
            <consortium name="Pathogen Informatics"/>
        </authorList>
    </citation>
    <scope>NUCLEOTIDE SEQUENCE [LARGE SCALE GENOMIC DNA]</scope>
    <source>
        <strain evidence="2 3">A51</strain>
    </source>
</reference>
<name>A0A655NUF0_VIBCL</name>
<gene>
    <name evidence="2" type="ORF">ERS013165_00028</name>
</gene>
<dbReference type="EMBL" id="CWOW01000001">
    <property type="protein sequence ID" value="CRZ75203.1"/>
    <property type="molecule type" value="Genomic_DNA"/>
</dbReference>
<protein>
    <submittedName>
        <fullName evidence="2">Uncharacterized protein</fullName>
    </submittedName>
</protein>
<sequence>MTKEVDGDKTKQQNRHQAGSVWIGEASLIPTTDHFKH</sequence>